<sequence length="459" mass="49347">MSRSNSHIMAEYRQQTPGSARLYERANQVFPSGITHDSRHMKPYPIYVDQAEGAHKRDVDGNDYIDYFGGHGALLLGHSHPEVTEAAQAALARGTQYAASHEPEVIWGEAVLRMLPGAERVRFTASGTEATLLALRLARAFTGRDKIVRFKGHFHGWHDHMTSGYVSHFDGSPTPGVLPEVAEKTVLVDSDDSAGIEAALGRDDIAAVFLEPTGGSFGMIPVAETTLHELRRLTQANGSLLIFDEVISGFRCSPGGAQQAYGIQPDLTTLAKIVAGGLPGGAVAGRKDILDWLDFAASEAAGRQKILHPGTFNGNPVSAAAAITTLRIIETTDACERANRTAETLRRRMNEVLADKGIGWSIYGTFSGFHVFMNPEDRTIDPMTFDPLSVPWKELKTKPADAANALRLALLLEGVDIGGWPGGLTSAAHSEADVEATIQAFSRAIDRLKAEGMPNVSAA</sequence>
<dbReference type="InterPro" id="IPR015422">
    <property type="entry name" value="PyrdxlP-dep_Trfase_small"/>
</dbReference>
<protein>
    <submittedName>
        <fullName evidence="5">Aspartate aminotransferase family protein</fullName>
    </submittedName>
</protein>
<evidence type="ECO:0000313" key="6">
    <source>
        <dbReference type="Proteomes" id="UP001595799"/>
    </source>
</evidence>
<reference evidence="6" key="1">
    <citation type="journal article" date="2019" name="Int. J. Syst. Evol. Microbiol.">
        <title>The Global Catalogue of Microorganisms (GCM) 10K type strain sequencing project: providing services to taxonomists for standard genome sequencing and annotation.</title>
        <authorList>
            <consortium name="The Broad Institute Genomics Platform"/>
            <consortium name="The Broad Institute Genome Sequencing Center for Infectious Disease"/>
            <person name="Wu L."/>
            <person name="Ma J."/>
        </authorList>
    </citation>
    <scope>NUCLEOTIDE SEQUENCE [LARGE SCALE GENOMIC DNA]</scope>
    <source>
        <strain evidence="6">CECT 8472</strain>
    </source>
</reference>
<gene>
    <name evidence="5" type="ORF">ACFOW6_09075</name>
</gene>
<evidence type="ECO:0000256" key="4">
    <source>
        <dbReference type="SAM" id="Coils"/>
    </source>
</evidence>
<keyword evidence="5" id="KW-0808">Transferase</keyword>
<dbReference type="Pfam" id="PF00202">
    <property type="entry name" value="Aminotran_3"/>
    <property type="match status" value="1"/>
</dbReference>
<keyword evidence="4" id="KW-0175">Coiled coil</keyword>
<comment type="similarity">
    <text evidence="3">Belongs to the class-III pyridoxal-phosphate-dependent aminotransferase family.</text>
</comment>
<dbReference type="PROSITE" id="PS00600">
    <property type="entry name" value="AA_TRANSFER_CLASS_3"/>
    <property type="match status" value="1"/>
</dbReference>
<dbReference type="GO" id="GO:0008483">
    <property type="term" value="F:transaminase activity"/>
    <property type="evidence" value="ECO:0007669"/>
    <property type="project" value="UniProtKB-KW"/>
</dbReference>
<comment type="caution">
    <text evidence="5">The sequence shown here is derived from an EMBL/GenBank/DDBJ whole genome shotgun (WGS) entry which is preliminary data.</text>
</comment>
<organism evidence="5 6">
    <name type="scientific">Fodinicurvata halophila</name>
    <dbReference type="NCBI Taxonomy" id="1419723"/>
    <lineage>
        <taxon>Bacteria</taxon>
        <taxon>Pseudomonadati</taxon>
        <taxon>Pseudomonadota</taxon>
        <taxon>Alphaproteobacteria</taxon>
        <taxon>Rhodospirillales</taxon>
        <taxon>Rhodovibrionaceae</taxon>
        <taxon>Fodinicurvata</taxon>
    </lineage>
</organism>
<accession>A0ABV8ULC6</accession>
<evidence type="ECO:0000256" key="3">
    <source>
        <dbReference type="RuleBase" id="RU003560"/>
    </source>
</evidence>
<keyword evidence="5" id="KW-0032">Aminotransferase</keyword>
<evidence type="ECO:0000256" key="1">
    <source>
        <dbReference type="ARBA" id="ARBA00001933"/>
    </source>
</evidence>
<dbReference type="PANTHER" id="PTHR43713">
    <property type="entry name" value="GLUTAMATE-1-SEMIALDEHYDE 2,1-AMINOMUTASE"/>
    <property type="match status" value="1"/>
</dbReference>
<evidence type="ECO:0000256" key="2">
    <source>
        <dbReference type="ARBA" id="ARBA00022898"/>
    </source>
</evidence>
<keyword evidence="2 3" id="KW-0663">Pyridoxal phosphate</keyword>
<name>A0ABV8ULC6_9PROT</name>
<dbReference type="InterPro" id="IPR049704">
    <property type="entry name" value="Aminotrans_3_PPA_site"/>
</dbReference>
<dbReference type="PANTHER" id="PTHR43713:SF3">
    <property type="entry name" value="GLUTAMATE-1-SEMIALDEHYDE 2,1-AMINOMUTASE 1, CHLOROPLASTIC-RELATED"/>
    <property type="match status" value="1"/>
</dbReference>
<feature type="coiled-coil region" evidence="4">
    <location>
        <begin position="328"/>
        <end position="355"/>
    </location>
</feature>
<dbReference type="InterPro" id="IPR015421">
    <property type="entry name" value="PyrdxlP-dep_Trfase_major"/>
</dbReference>
<dbReference type="Gene3D" id="3.90.1150.10">
    <property type="entry name" value="Aspartate Aminotransferase, domain 1"/>
    <property type="match status" value="1"/>
</dbReference>
<evidence type="ECO:0000313" key="5">
    <source>
        <dbReference type="EMBL" id="MFC4351690.1"/>
    </source>
</evidence>
<dbReference type="CDD" id="cd00610">
    <property type="entry name" value="OAT_like"/>
    <property type="match status" value="1"/>
</dbReference>
<dbReference type="InterPro" id="IPR015424">
    <property type="entry name" value="PyrdxlP-dep_Trfase"/>
</dbReference>
<proteinExistence type="inferred from homology"/>
<comment type="cofactor">
    <cofactor evidence="1">
        <name>pyridoxal 5'-phosphate</name>
        <dbReference type="ChEBI" id="CHEBI:597326"/>
    </cofactor>
</comment>
<dbReference type="Gene3D" id="3.40.640.10">
    <property type="entry name" value="Type I PLP-dependent aspartate aminotransferase-like (Major domain)"/>
    <property type="match status" value="1"/>
</dbReference>
<dbReference type="Proteomes" id="UP001595799">
    <property type="component" value="Unassembled WGS sequence"/>
</dbReference>
<keyword evidence="6" id="KW-1185">Reference proteome</keyword>
<dbReference type="RefSeq" id="WP_382422015.1">
    <property type="nucleotide sequence ID" value="NZ_JBHSCW010000003.1"/>
</dbReference>
<dbReference type="EMBL" id="JBHSCW010000003">
    <property type="protein sequence ID" value="MFC4351690.1"/>
    <property type="molecule type" value="Genomic_DNA"/>
</dbReference>
<dbReference type="SUPFAM" id="SSF53383">
    <property type="entry name" value="PLP-dependent transferases"/>
    <property type="match status" value="1"/>
</dbReference>
<dbReference type="InterPro" id="IPR005814">
    <property type="entry name" value="Aminotrans_3"/>
</dbReference>